<dbReference type="Proteomes" id="UP000478052">
    <property type="component" value="Unassembled WGS sequence"/>
</dbReference>
<dbReference type="AlphaFoldDB" id="A0A6G0VZG3"/>
<evidence type="ECO:0000313" key="2">
    <source>
        <dbReference type="Proteomes" id="UP000478052"/>
    </source>
</evidence>
<proteinExistence type="predicted"/>
<sequence length="38" mass="4470">MLLRGRYPCICCLRLTHTRHSKISFTSFYSVLLVLILD</sequence>
<name>A0A6G0VZG3_APHCR</name>
<reference evidence="1 2" key="1">
    <citation type="submission" date="2019-08" db="EMBL/GenBank/DDBJ databases">
        <title>Whole genome of Aphis craccivora.</title>
        <authorList>
            <person name="Voronova N.V."/>
            <person name="Shulinski R.S."/>
            <person name="Bandarenka Y.V."/>
            <person name="Zhorov D.G."/>
            <person name="Warner D."/>
        </authorList>
    </citation>
    <scope>NUCLEOTIDE SEQUENCE [LARGE SCALE GENOMIC DNA]</scope>
    <source>
        <strain evidence="1">180601</strain>
        <tissue evidence="1">Whole Body</tissue>
    </source>
</reference>
<keyword evidence="2" id="KW-1185">Reference proteome</keyword>
<organism evidence="1 2">
    <name type="scientific">Aphis craccivora</name>
    <name type="common">Cowpea aphid</name>
    <dbReference type="NCBI Taxonomy" id="307492"/>
    <lineage>
        <taxon>Eukaryota</taxon>
        <taxon>Metazoa</taxon>
        <taxon>Ecdysozoa</taxon>
        <taxon>Arthropoda</taxon>
        <taxon>Hexapoda</taxon>
        <taxon>Insecta</taxon>
        <taxon>Pterygota</taxon>
        <taxon>Neoptera</taxon>
        <taxon>Paraneoptera</taxon>
        <taxon>Hemiptera</taxon>
        <taxon>Sternorrhyncha</taxon>
        <taxon>Aphidomorpha</taxon>
        <taxon>Aphidoidea</taxon>
        <taxon>Aphididae</taxon>
        <taxon>Aphidini</taxon>
        <taxon>Aphis</taxon>
        <taxon>Aphis</taxon>
    </lineage>
</organism>
<accession>A0A6G0VZG3</accession>
<gene>
    <name evidence="1" type="ORF">FWK35_00033990</name>
</gene>
<comment type="caution">
    <text evidence="1">The sequence shown here is derived from an EMBL/GenBank/DDBJ whole genome shotgun (WGS) entry which is preliminary data.</text>
</comment>
<protein>
    <submittedName>
        <fullName evidence="1">Uncharacterized protein</fullName>
    </submittedName>
</protein>
<evidence type="ECO:0000313" key="1">
    <source>
        <dbReference type="EMBL" id="KAF0712380.1"/>
    </source>
</evidence>
<dbReference type="EMBL" id="VUJU01010943">
    <property type="protein sequence ID" value="KAF0712380.1"/>
    <property type="molecule type" value="Genomic_DNA"/>
</dbReference>